<proteinExistence type="predicted"/>
<reference evidence="2 3" key="1">
    <citation type="submission" date="2024-04" db="EMBL/GenBank/DDBJ databases">
        <title>Phyllosticta paracitricarpa is synonymous to the EU quarantine fungus P. citricarpa based on phylogenomic analyses.</title>
        <authorList>
            <consortium name="Lawrence Berkeley National Laboratory"/>
            <person name="Van Ingen-Buijs V.A."/>
            <person name="Van Westerhoven A.C."/>
            <person name="Haridas S."/>
            <person name="Skiadas P."/>
            <person name="Martin F."/>
            <person name="Groenewald J.Z."/>
            <person name="Crous P.W."/>
            <person name="Seidl M.F."/>
        </authorList>
    </citation>
    <scope>NUCLEOTIDE SEQUENCE [LARGE SCALE GENOMIC DNA]</scope>
    <source>
        <strain evidence="2 3">CBS 123374</strain>
    </source>
</reference>
<feature type="region of interest" description="Disordered" evidence="1">
    <location>
        <begin position="58"/>
        <end position="97"/>
    </location>
</feature>
<protein>
    <submittedName>
        <fullName evidence="2">Uncharacterized protein</fullName>
    </submittedName>
</protein>
<evidence type="ECO:0000313" key="3">
    <source>
        <dbReference type="Proteomes" id="UP001492380"/>
    </source>
</evidence>
<name>A0ABR1YUD5_9PEZI</name>
<dbReference type="EMBL" id="JBBWRZ010000004">
    <property type="protein sequence ID" value="KAK8238596.1"/>
    <property type="molecule type" value="Genomic_DNA"/>
</dbReference>
<feature type="compositionally biased region" description="Acidic residues" evidence="1">
    <location>
        <begin position="78"/>
        <end position="94"/>
    </location>
</feature>
<sequence>MMLLLPNHRQNQHRCDKVPELPAMASTGDNTTVFKQFDDSSDTASTISVVGSWSSWCSQENLTGNDQDGGVGERGDDGSDDDEYDEDDEDDDEELVQHPQCLYEDIGSRDMSAELKNKLLWTPKDNRRLRDLLFIAQAKKYAFIETRQTCQLLRVQEATEERWAPLLTAEYQRQARAELDVLEAEIAYFRQLLKELFDGHFDGRLDISYKAYREERDRIQGVIGDTRADILVLRLRAPLLMSKFVFQFYGKRRLTPEDLTYVDRLIPRYRTPSALDINSHRSWLLKGKIDRHRKKQLPELLRRCGYREQPGGWSIGGTFTKSFWISVGKLIPDFLPEYLAQYIFGRGTAHANSTGNTIPMLRLGFGQGFLAPAMPQDRNIEFVDSALLESSSSSEKWIYVDLDAAWMRRANPEHAQQYIPLKLVEFKTPLRPNAPDHRYAYLHVLLSMLRARRAEGPDGSWRQDIEPFLREERWDLR</sequence>
<organism evidence="2 3">
    <name type="scientific">Phyllosticta capitalensis</name>
    <dbReference type="NCBI Taxonomy" id="121624"/>
    <lineage>
        <taxon>Eukaryota</taxon>
        <taxon>Fungi</taxon>
        <taxon>Dikarya</taxon>
        <taxon>Ascomycota</taxon>
        <taxon>Pezizomycotina</taxon>
        <taxon>Dothideomycetes</taxon>
        <taxon>Dothideomycetes incertae sedis</taxon>
        <taxon>Botryosphaeriales</taxon>
        <taxon>Phyllostictaceae</taxon>
        <taxon>Phyllosticta</taxon>
    </lineage>
</organism>
<comment type="caution">
    <text evidence="2">The sequence shown here is derived from an EMBL/GenBank/DDBJ whole genome shotgun (WGS) entry which is preliminary data.</text>
</comment>
<evidence type="ECO:0000256" key="1">
    <source>
        <dbReference type="SAM" id="MobiDB-lite"/>
    </source>
</evidence>
<dbReference type="Proteomes" id="UP001492380">
    <property type="component" value="Unassembled WGS sequence"/>
</dbReference>
<keyword evidence="3" id="KW-1185">Reference proteome</keyword>
<accession>A0ABR1YUD5</accession>
<gene>
    <name evidence="2" type="ORF">HDK90DRAFT_551066</name>
</gene>
<evidence type="ECO:0000313" key="2">
    <source>
        <dbReference type="EMBL" id="KAK8238596.1"/>
    </source>
</evidence>